<dbReference type="GO" id="GO:0005886">
    <property type="term" value="C:plasma membrane"/>
    <property type="evidence" value="ECO:0007669"/>
    <property type="project" value="UniProtKB-SubCell"/>
</dbReference>
<dbReference type="InterPro" id="IPR017850">
    <property type="entry name" value="Alkaline_phosphatase_core_sf"/>
</dbReference>
<dbReference type="Proteomes" id="UP000823858">
    <property type="component" value="Unassembled WGS sequence"/>
</dbReference>
<evidence type="ECO:0000256" key="4">
    <source>
        <dbReference type="ARBA" id="ARBA00022692"/>
    </source>
</evidence>
<dbReference type="CDD" id="cd16015">
    <property type="entry name" value="LTA_synthase"/>
    <property type="match status" value="1"/>
</dbReference>
<keyword evidence="9" id="KW-0378">Hydrolase</keyword>
<evidence type="ECO:0000256" key="6">
    <source>
        <dbReference type="ARBA" id="ARBA00023136"/>
    </source>
</evidence>
<feature type="transmembrane region" description="Helical" evidence="7">
    <location>
        <begin position="155"/>
        <end position="176"/>
    </location>
</feature>
<dbReference type="Pfam" id="PF00884">
    <property type="entry name" value="Sulfatase"/>
    <property type="match status" value="1"/>
</dbReference>
<gene>
    <name evidence="9" type="ORF">H9751_06465</name>
</gene>
<feature type="domain" description="Sulfatase N-terminal" evidence="8">
    <location>
        <begin position="298"/>
        <end position="505"/>
    </location>
</feature>
<dbReference type="AlphaFoldDB" id="A0A9D2QGL8"/>
<evidence type="ECO:0000256" key="2">
    <source>
        <dbReference type="ARBA" id="ARBA00004936"/>
    </source>
</evidence>
<evidence type="ECO:0000256" key="5">
    <source>
        <dbReference type="ARBA" id="ARBA00022989"/>
    </source>
</evidence>
<sequence length="562" mass="61596">MGKVLDSLSSSRMGKTKRVGSVLGKVMVYVLIWLGITLLFAGIGIHIFWGSISVDQMMMNLVAAQADGGGGALVWIGIFGFGVAPVALTLLIAYLRHRYVRGVHRKHAAKVEAAETSDATELAEAAQVVESSTAAESDKSGEAFQLPKVPRMSKVVPALTVTALVVGGATAFGSSVHVTEYIRASNSDYTMDEYYKAPVVADSSEKRNIVLIYLESGEETLTDTELFEKDAFEPLKNVTREEDGWSSVADLQQYEGGGWTMAGISGTQCGVPLKGNGLLNGKSGFNALGEVDDYLGGLTCMGDILKDEGYHQVFMGGAMGSFASKDTFLYSHGYDESYGLEHWREQNEPEDQIRPDWGLSDQRLMANAKNKVDELHAQSQETGQPFNLSLLTVDTHEPVHIHPYCDVDTEEEVTSMFQCSQEQVADFVNYMDSQGYLEDTAVVMMGDHLKHMGASNAFHEQLDDHPNRTIFNRFWIPGNDPRHATMRPGVDQMSMMPTILEAAGIRMKNDQAGLGVSAFDSVIPEGSAQALSPEAYEDLMKSRSAEFYEQAWEGQELEKLEK</sequence>
<evidence type="ECO:0000256" key="3">
    <source>
        <dbReference type="ARBA" id="ARBA00022475"/>
    </source>
</evidence>
<dbReference type="Gene3D" id="3.40.720.10">
    <property type="entry name" value="Alkaline Phosphatase, subunit A"/>
    <property type="match status" value="1"/>
</dbReference>
<keyword evidence="4 7" id="KW-0812">Transmembrane</keyword>
<protein>
    <submittedName>
        <fullName evidence="9">Sulfatase-like hydrolase/transferase</fullName>
    </submittedName>
</protein>
<comment type="subcellular location">
    <subcellularLocation>
        <location evidence="1">Cell membrane</location>
        <topology evidence="1">Multi-pass membrane protein</topology>
    </subcellularLocation>
</comment>
<dbReference type="EMBL" id="DWVP01000014">
    <property type="protein sequence ID" value="HJC85172.1"/>
    <property type="molecule type" value="Genomic_DNA"/>
</dbReference>
<dbReference type="InterPro" id="IPR050448">
    <property type="entry name" value="OpgB/LTA_synthase_biosynth"/>
</dbReference>
<keyword evidence="3" id="KW-1003">Cell membrane</keyword>
<dbReference type="InterPro" id="IPR000917">
    <property type="entry name" value="Sulfatase_N"/>
</dbReference>
<evidence type="ECO:0000313" key="9">
    <source>
        <dbReference type="EMBL" id="HJC85172.1"/>
    </source>
</evidence>
<evidence type="ECO:0000313" key="10">
    <source>
        <dbReference type="Proteomes" id="UP000823858"/>
    </source>
</evidence>
<dbReference type="GO" id="GO:0016787">
    <property type="term" value="F:hydrolase activity"/>
    <property type="evidence" value="ECO:0007669"/>
    <property type="project" value="UniProtKB-KW"/>
</dbReference>
<comment type="caution">
    <text evidence="9">The sequence shown here is derived from an EMBL/GenBank/DDBJ whole genome shotgun (WGS) entry which is preliminary data.</text>
</comment>
<evidence type="ECO:0000256" key="1">
    <source>
        <dbReference type="ARBA" id="ARBA00004651"/>
    </source>
</evidence>
<evidence type="ECO:0000256" key="7">
    <source>
        <dbReference type="SAM" id="Phobius"/>
    </source>
</evidence>
<keyword evidence="6 7" id="KW-0472">Membrane</keyword>
<organism evidence="9 10">
    <name type="scientific">Candidatus Corynebacterium faecigallinarum</name>
    <dbReference type="NCBI Taxonomy" id="2838528"/>
    <lineage>
        <taxon>Bacteria</taxon>
        <taxon>Bacillati</taxon>
        <taxon>Actinomycetota</taxon>
        <taxon>Actinomycetes</taxon>
        <taxon>Mycobacteriales</taxon>
        <taxon>Corynebacteriaceae</taxon>
        <taxon>Corynebacterium</taxon>
    </lineage>
</organism>
<dbReference type="SUPFAM" id="SSF53649">
    <property type="entry name" value="Alkaline phosphatase-like"/>
    <property type="match status" value="1"/>
</dbReference>
<evidence type="ECO:0000259" key="8">
    <source>
        <dbReference type="Pfam" id="PF00884"/>
    </source>
</evidence>
<dbReference type="PANTHER" id="PTHR47371">
    <property type="entry name" value="LIPOTEICHOIC ACID SYNTHASE"/>
    <property type="match status" value="1"/>
</dbReference>
<reference evidence="9" key="1">
    <citation type="journal article" date="2021" name="PeerJ">
        <title>Extensive microbial diversity within the chicken gut microbiome revealed by metagenomics and culture.</title>
        <authorList>
            <person name="Gilroy R."/>
            <person name="Ravi A."/>
            <person name="Getino M."/>
            <person name="Pursley I."/>
            <person name="Horton D.L."/>
            <person name="Alikhan N.F."/>
            <person name="Baker D."/>
            <person name="Gharbi K."/>
            <person name="Hall N."/>
            <person name="Watson M."/>
            <person name="Adriaenssens E.M."/>
            <person name="Foster-Nyarko E."/>
            <person name="Jarju S."/>
            <person name="Secka A."/>
            <person name="Antonio M."/>
            <person name="Oren A."/>
            <person name="Chaudhuri R.R."/>
            <person name="La Ragione R."/>
            <person name="Hildebrand F."/>
            <person name="Pallen M.J."/>
        </authorList>
    </citation>
    <scope>NUCLEOTIDE SEQUENCE</scope>
    <source>
        <strain evidence="9">ChiHjej13B12-4958</strain>
    </source>
</reference>
<dbReference type="PANTHER" id="PTHR47371:SF3">
    <property type="entry name" value="PHOSPHOGLYCEROL TRANSFERASE I"/>
    <property type="match status" value="1"/>
</dbReference>
<comment type="pathway">
    <text evidence="2">Cell wall biogenesis; lipoteichoic acid biosynthesis.</text>
</comment>
<name>A0A9D2QGL8_9CORY</name>
<accession>A0A9D2QGL8</accession>
<proteinExistence type="predicted"/>
<feature type="transmembrane region" description="Helical" evidence="7">
    <location>
        <begin position="72"/>
        <end position="95"/>
    </location>
</feature>
<feature type="transmembrane region" description="Helical" evidence="7">
    <location>
        <begin position="26"/>
        <end position="52"/>
    </location>
</feature>
<keyword evidence="5 7" id="KW-1133">Transmembrane helix</keyword>
<reference evidence="9" key="2">
    <citation type="submission" date="2021-04" db="EMBL/GenBank/DDBJ databases">
        <authorList>
            <person name="Gilroy R."/>
        </authorList>
    </citation>
    <scope>NUCLEOTIDE SEQUENCE</scope>
    <source>
        <strain evidence="9">ChiHjej13B12-4958</strain>
    </source>
</reference>